<proteinExistence type="predicted"/>
<gene>
    <name evidence="2" type="ORF">FRIFI_1861</name>
</gene>
<evidence type="ECO:0000313" key="3">
    <source>
        <dbReference type="Proteomes" id="UP000245695"/>
    </source>
</evidence>
<dbReference type="Gene3D" id="3.40.109.10">
    <property type="entry name" value="NADH Oxidase"/>
    <property type="match status" value="1"/>
</dbReference>
<dbReference type="SUPFAM" id="SSF55469">
    <property type="entry name" value="FMN-dependent nitroreductase-like"/>
    <property type="match status" value="1"/>
</dbReference>
<reference evidence="2 3" key="1">
    <citation type="submission" date="2014-09" db="EMBL/GenBank/DDBJ databases">
        <authorList>
            <person name="Hornung B.V."/>
        </authorList>
    </citation>
    <scope>NUCLEOTIDE SEQUENCE [LARGE SCALE GENOMIC DNA]</scope>
    <source>
        <strain evidence="2 3">FRIFI</strain>
    </source>
</reference>
<evidence type="ECO:0000259" key="1">
    <source>
        <dbReference type="Pfam" id="PF14512"/>
    </source>
</evidence>
<accession>A0A2P2BSU2</accession>
<dbReference type="Proteomes" id="UP000245695">
    <property type="component" value="Chromosome 1"/>
</dbReference>
<dbReference type="EMBL" id="LN650648">
    <property type="protein sequence ID" value="CEI73392.1"/>
    <property type="molecule type" value="Genomic_DNA"/>
</dbReference>
<dbReference type="AlphaFoldDB" id="A0A2P2BSU2"/>
<evidence type="ECO:0000313" key="2">
    <source>
        <dbReference type="EMBL" id="CEI73392.1"/>
    </source>
</evidence>
<organism evidence="2 3">
    <name type="scientific">Romboutsia hominis</name>
    <dbReference type="NCBI Taxonomy" id="1507512"/>
    <lineage>
        <taxon>Bacteria</taxon>
        <taxon>Bacillati</taxon>
        <taxon>Bacillota</taxon>
        <taxon>Clostridia</taxon>
        <taxon>Peptostreptococcales</taxon>
        <taxon>Peptostreptococcaceae</taxon>
        <taxon>Romboutsia</taxon>
    </lineage>
</organism>
<dbReference type="KEGG" id="rhom:FRIFI_1861"/>
<dbReference type="CDD" id="cd02062">
    <property type="entry name" value="Nitro_FMN_reductase"/>
    <property type="match status" value="1"/>
</dbReference>
<dbReference type="InterPro" id="IPR029478">
    <property type="entry name" value="TM1586_NiRdase"/>
</dbReference>
<keyword evidence="3" id="KW-1185">Reference proteome</keyword>
<dbReference type="Pfam" id="PF14512">
    <property type="entry name" value="TM1586_NiRdase"/>
    <property type="match status" value="1"/>
</dbReference>
<dbReference type="GO" id="GO:0016491">
    <property type="term" value="F:oxidoreductase activity"/>
    <property type="evidence" value="ECO:0007669"/>
    <property type="project" value="InterPro"/>
</dbReference>
<dbReference type="RefSeq" id="WP_166505702.1">
    <property type="nucleotide sequence ID" value="NZ_JAKNTL010000007.1"/>
</dbReference>
<dbReference type="InterPro" id="IPR000415">
    <property type="entry name" value="Nitroreductase-like"/>
</dbReference>
<name>A0A2P2BSU2_9FIRM</name>
<sequence>MEIRKAWIEAVDKRISRRTFSDREISDSDILTLINLIDEINKESSLNIQFIKNGDEGLNGFKASYGLISGAKSYIGLVGNSKNLNYKQKIGYYGEMIVLQAVAMGLSTCWIGGTYDKKECEKHIKFNDKEELVCIIAIGHSPKELSIKEKVVKSISKGKNSDIIIEKDEELPDWVLNGINLSKKSPSALNKKEIGYELKNKKVKAVIKEKNHNYEDVDLGISMLHFEIGAYEKGYKGNWHFENGSYLYY</sequence>
<protein>
    <submittedName>
        <fullName evidence="2">Nitroreductase protein</fullName>
    </submittedName>
</protein>
<feature type="domain" description="Putative nitroreductase TM1586" evidence="1">
    <location>
        <begin position="8"/>
        <end position="230"/>
    </location>
</feature>